<organism evidence="2">
    <name type="scientific">Mizugakiibacter sediminis</name>
    <dbReference type="NCBI Taxonomy" id="1475481"/>
    <lineage>
        <taxon>Bacteria</taxon>
        <taxon>Pseudomonadati</taxon>
        <taxon>Pseudomonadota</taxon>
        <taxon>Gammaproteobacteria</taxon>
        <taxon>Lysobacterales</taxon>
        <taxon>Rhodanobacteraceae</taxon>
        <taxon>Mizugakiibacter</taxon>
    </lineage>
</organism>
<name>A0A0K8QMP3_9GAMM</name>
<keyword evidence="3" id="KW-1185">Reference proteome</keyword>
<dbReference type="AlphaFoldDB" id="A0A0K8QMP3"/>
<proteinExistence type="predicted"/>
<protein>
    <submittedName>
        <fullName evidence="2">Uncharacterized protein</fullName>
    </submittedName>
</protein>
<sequence length="139" mass="14000">MLRRGLSGCDTAVPAAPAAVGAAAGVTGVPPRVRAVHDSAPAARTLRYDAVATSRSTPMRWILAAIALLGLLIALTTRSPGWMGVGILLALGGAIAAVFAFAQARIDATSRPEYLSDAEIAALKAALKPPAAPQPPGTP</sequence>
<dbReference type="Proteomes" id="UP000253740">
    <property type="component" value="Unassembled WGS sequence"/>
</dbReference>
<keyword evidence="1" id="KW-0472">Membrane</keyword>
<reference evidence="2" key="1">
    <citation type="submission" date="2015-08" db="EMBL/GenBank/DDBJ databases">
        <title>Complete DNA Sequence of Pseudomonas syringae pv. actinidiae, the Causal Agent of Kiwifruit Canker Disease.</title>
        <authorList>
            <person name="Rikkerink E.H.A."/>
            <person name="Fineran P.C."/>
        </authorList>
    </citation>
    <scope>NUCLEOTIDE SEQUENCE</scope>
    <source>
        <strain evidence="2">SkMP5</strain>
    </source>
</reference>
<keyword evidence="1" id="KW-1133">Transmembrane helix</keyword>
<feature type="transmembrane region" description="Helical" evidence="1">
    <location>
        <begin position="82"/>
        <end position="102"/>
    </location>
</feature>
<feature type="transmembrane region" description="Helical" evidence="1">
    <location>
        <begin position="59"/>
        <end position="76"/>
    </location>
</feature>
<gene>
    <name evidence="2" type="ORF">MBSD_n0988</name>
</gene>
<dbReference type="STRING" id="1475481.GCA_000953855_01005"/>
<evidence type="ECO:0000313" key="2">
    <source>
        <dbReference type="EMBL" id="GAP65697.1"/>
    </source>
</evidence>
<evidence type="ECO:0000313" key="3">
    <source>
        <dbReference type="Proteomes" id="UP000253740"/>
    </source>
</evidence>
<dbReference type="EMBL" id="DF970168">
    <property type="protein sequence ID" value="GAP65697.1"/>
    <property type="molecule type" value="Genomic_DNA"/>
</dbReference>
<evidence type="ECO:0000256" key="1">
    <source>
        <dbReference type="SAM" id="Phobius"/>
    </source>
</evidence>
<accession>A0A0K8QMP3</accession>
<keyword evidence="1" id="KW-0812">Transmembrane</keyword>